<dbReference type="EMBL" id="QEAN01000221">
    <property type="protein sequence ID" value="TPX42786.1"/>
    <property type="molecule type" value="Genomic_DNA"/>
</dbReference>
<dbReference type="InterPro" id="IPR017441">
    <property type="entry name" value="Protein_kinase_ATP_BS"/>
</dbReference>
<organism evidence="7 9">
    <name type="scientific">Synchytrium endobioticum</name>
    <dbReference type="NCBI Taxonomy" id="286115"/>
    <lineage>
        <taxon>Eukaryota</taxon>
        <taxon>Fungi</taxon>
        <taxon>Fungi incertae sedis</taxon>
        <taxon>Chytridiomycota</taxon>
        <taxon>Chytridiomycota incertae sedis</taxon>
        <taxon>Chytridiomycetes</taxon>
        <taxon>Synchytriales</taxon>
        <taxon>Synchytriaceae</taxon>
        <taxon>Synchytrium</taxon>
    </lineage>
</organism>
<accession>A0A507CUH7</accession>
<dbReference type="InterPro" id="IPR050235">
    <property type="entry name" value="CK1_Ser-Thr_kinase"/>
</dbReference>
<name>A0A507CUH7_9FUNG</name>
<dbReference type="InterPro" id="IPR000719">
    <property type="entry name" value="Prot_kinase_dom"/>
</dbReference>
<dbReference type="EC" id="2.7.11.1" evidence="1"/>
<keyword evidence="9" id="KW-1185">Reference proteome</keyword>
<dbReference type="Proteomes" id="UP000317494">
    <property type="component" value="Unassembled WGS sequence"/>
</dbReference>
<evidence type="ECO:0000313" key="9">
    <source>
        <dbReference type="Proteomes" id="UP000317494"/>
    </source>
</evidence>
<keyword evidence="5" id="KW-0808">Transferase</keyword>
<evidence type="ECO:0000313" key="7">
    <source>
        <dbReference type="EMBL" id="TPX42786.1"/>
    </source>
</evidence>
<evidence type="ECO:0000256" key="2">
    <source>
        <dbReference type="ARBA" id="ARBA00022741"/>
    </source>
</evidence>
<feature type="domain" description="Protein kinase" evidence="6">
    <location>
        <begin position="23"/>
        <end position="293"/>
    </location>
</feature>
<dbReference type="InterPro" id="IPR011009">
    <property type="entry name" value="Kinase-like_dom_sf"/>
</dbReference>
<sequence length="340" mass="39231">MTQKHHLACAAYALEDVLVDKQYRIGNQIGSGAYGVVFHGTSIINGREVAIKVESIKAEVPQLEYESRVYNLLRGPGTGIPSVLWFGRELDYYCMVMELLGPSLENLFNYCGRKFSLKTVLVLADQLIYLMQHFHSSHYIHRDIKPENFLMGLRSRSNKVHLIDIGLAKKYRHPTTHLHILYKENKDLLGTPAFSSINTHLGVEQSRRDDLESLGYVLVYFCLGKLPWQGLKGATKQQELDRIKEKKMNTPTEVLCRGLPDEFHIYLNYTRSLRFDEEPDYSYLQKLFKDLFIREGFEGFYYEHVFDWTKSKEMVPSVSNDRFGVREGSCSPATPETIRA</sequence>
<dbReference type="Gene3D" id="1.10.510.10">
    <property type="entry name" value="Transferase(Phosphotransferase) domain 1"/>
    <property type="match status" value="1"/>
</dbReference>
<proteinExistence type="inferred from homology"/>
<dbReference type="GO" id="GO:0005524">
    <property type="term" value="F:ATP binding"/>
    <property type="evidence" value="ECO:0007669"/>
    <property type="project" value="UniProtKB-UniRule"/>
</dbReference>
<keyword evidence="5" id="KW-0723">Serine/threonine-protein kinase</keyword>
<dbReference type="OrthoDB" id="5800476at2759"/>
<dbReference type="FunFam" id="1.10.510.10:FF:000596">
    <property type="entry name" value="CK1 family protein kinase"/>
    <property type="match status" value="1"/>
</dbReference>
<feature type="binding site" evidence="4">
    <location>
        <position position="52"/>
    </location>
    <ligand>
        <name>ATP</name>
        <dbReference type="ChEBI" id="CHEBI:30616"/>
    </ligand>
</feature>
<evidence type="ECO:0000259" key="6">
    <source>
        <dbReference type="PROSITE" id="PS50011"/>
    </source>
</evidence>
<keyword evidence="5" id="KW-0418">Kinase</keyword>
<dbReference type="GO" id="GO:0004674">
    <property type="term" value="F:protein serine/threonine kinase activity"/>
    <property type="evidence" value="ECO:0007669"/>
    <property type="project" value="UniProtKB-KW"/>
</dbReference>
<dbReference type="PROSITE" id="PS00108">
    <property type="entry name" value="PROTEIN_KINASE_ST"/>
    <property type="match status" value="1"/>
</dbReference>
<dbReference type="PROSITE" id="PS00107">
    <property type="entry name" value="PROTEIN_KINASE_ATP"/>
    <property type="match status" value="1"/>
</dbReference>
<evidence type="ECO:0000256" key="1">
    <source>
        <dbReference type="ARBA" id="ARBA00012513"/>
    </source>
</evidence>
<evidence type="ECO:0000313" key="10">
    <source>
        <dbReference type="Proteomes" id="UP000320475"/>
    </source>
</evidence>
<dbReference type="VEuPathDB" id="FungiDB:SeMB42_g04988"/>
<dbReference type="STRING" id="286115.A0A507CUH7"/>
<dbReference type="InterPro" id="IPR008271">
    <property type="entry name" value="Ser/Thr_kinase_AS"/>
</dbReference>
<dbReference type="SUPFAM" id="SSF56112">
    <property type="entry name" value="Protein kinase-like (PK-like)"/>
    <property type="match status" value="1"/>
</dbReference>
<dbReference type="SMART" id="SM00220">
    <property type="entry name" value="S_TKc"/>
    <property type="match status" value="1"/>
</dbReference>
<evidence type="ECO:0000256" key="4">
    <source>
        <dbReference type="PROSITE-ProRule" id="PRU10141"/>
    </source>
</evidence>
<keyword evidence="2 4" id="KW-0547">Nucleotide-binding</keyword>
<comment type="caution">
    <text evidence="7">The sequence shown here is derived from an EMBL/GenBank/DDBJ whole genome shotgun (WGS) entry which is preliminary data.</text>
</comment>
<dbReference type="PROSITE" id="PS50011">
    <property type="entry name" value="PROTEIN_KINASE_DOM"/>
    <property type="match status" value="1"/>
</dbReference>
<dbReference type="AlphaFoldDB" id="A0A507CUH7"/>
<dbReference type="EMBL" id="QEAM01000070">
    <property type="protein sequence ID" value="TPX47740.1"/>
    <property type="molecule type" value="Genomic_DNA"/>
</dbReference>
<evidence type="ECO:0000256" key="3">
    <source>
        <dbReference type="ARBA" id="ARBA00022840"/>
    </source>
</evidence>
<dbReference type="PANTHER" id="PTHR11909">
    <property type="entry name" value="CASEIN KINASE-RELATED"/>
    <property type="match status" value="1"/>
</dbReference>
<reference evidence="9 10" key="1">
    <citation type="journal article" date="2019" name="Sci. Rep.">
        <title>Comparative genomics of chytrid fungi reveal insights into the obligate biotrophic and pathogenic lifestyle of Synchytrium endobioticum.</title>
        <authorList>
            <person name="van de Vossenberg B.T.L.H."/>
            <person name="Warris S."/>
            <person name="Nguyen H.D.T."/>
            <person name="van Gent-Pelzer M.P.E."/>
            <person name="Joly D.L."/>
            <person name="van de Geest H.C."/>
            <person name="Bonants P.J.M."/>
            <person name="Smith D.S."/>
            <person name="Levesque C.A."/>
            <person name="van der Lee T.A.J."/>
        </authorList>
    </citation>
    <scope>NUCLEOTIDE SEQUENCE [LARGE SCALE GENOMIC DNA]</scope>
    <source>
        <strain evidence="8 10">LEV6574</strain>
        <strain evidence="7 9">MB42</strain>
    </source>
</reference>
<comment type="similarity">
    <text evidence="5">Belongs to the protein kinase superfamily.</text>
</comment>
<dbReference type="Pfam" id="PF00069">
    <property type="entry name" value="Pkinase"/>
    <property type="match status" value="1"/>
</dbReference>
<protein>
    <recommendedName>
        <fullName evidence="1">non-specific serine/threonine protein kinase</fullName>
        <ecNumber evidence="1">2.7.11.1</ecNumber>
    </recommendedName>
</protein>
<dbReference type="Proteomes" id="UP000320475">
    <property type="component" value="Unassembled WGS sequence"/>
</dbReference>
<keyword evidence="3 4" id="KW-0067">ATP-binding</keyword>
<evidence type="ECO:0000313" key="8">
    <source>
        <dbReference type="EMBL" id="TPX47740.1"/>
    </source>
</evidence>
<evidence type="ECO:0000256" key="5">
    <source>
        <dbReference type="RuleBase" id="RU000304"/>
    </source>
</evidence>
<gene>
    <name evidence="8" type="ORF">SeLEV6574_g02477</name>
    <name evidence="7" type="ORF">SeMB42_g04988</name>
</gene>